<reference evidence="1 2" key="1">
    <citation type="journal article" date="2024" name="BMC Genomics">
        <title>De novo assembly and annotation of Popillia japonica's genome with initial clues to its potential as an invasive pest.</title>
        <authorList>
            <person name="Cucini C."/>
            <person name="Boschi S."/>
            <person name="Funari R."/>
            <person name="Cardaioli E."/>
            <person name="Iannotti N."/>
            <person name="Marturano G."/>
            <person name="Paoli F."/>
            <person name="Bruttini M."/>
            <person name="Carapelli A."/>
            <person name="Frati F."/>
            <person name="Nardi F."/>
        </authorList>
    </citation>
    <scope>NUCLEOTIDE SEQUENCE [LARGE SCALE GENOMIC DNA]</scope>
    <source>
        <strain evidence="1">DMR45628</strain>
    </source>
</reference>
<dbReference type="Proteomes" id="UP001458880">
    <property type="component" value="Unassembled WGS sequence"/>
</dbReference>
<evidence type="ECO:0000313" key="2">
    <source>
        <dbReference type="Proteomes" id="UP001458880"/>
    </source>
</evidence>
<proteinExistence type="predicted"/>
<sequence length="95" mass="10757">MHQKSAHAFYELLQESPPNSVSFCFDLQQVQPLPKTPINDAFYAHQVSLYVLCCVDTKSKTPTFYQWTEDEAGRGSVEIGSGVLNYLKMKPVEDL</sequence>
<dbReference type="EMBL" id="JASPKY010000303">
    <property type="protein sequence ID" value="KAK9709759.1"/>
    <property type="molecule type" value="Genomic_DNA"/>
</dbReference>
<dbReference type="AlphaFoldDB" id="A0AAW1JYR0"/>
<accession>A0AAW1JYR0</accession>
<dbReference type="PANTHER" id="PTHR10773">
    <property type="entry name" value="DNA-DIRECTED RNA POLYMERASES I, II, AND III SUBUNIT RPABC2"/>
    <property type="match status" value="1"/>
</dbReference>
<evidence type="ECO:0000313" key="1">
    <source>
        <dbReference type="EMBL" id="KAK9709759.1"/>
    </source>
</evidence>
<comment type="caution">
    <text evidence="1">The sequence shown here is derived from an EMBL/GenBank/DDBJ whole genome shotgun (WGS) entry which is preliminary data.</text>
</comment>
<keyword evidence="2" id="KW-1185">Reference proteome</keyword>
<organism evidence="1 2">
    <name type="scientific">Popillia japonica</name>
    <name type="common">Japanese beetle</name>
    <dbReference type="NCBI Taxonomy" id="7064"/>
    <lineage>
        <taxon>Eukaryota</taxon>
        <taxon>Metazoa</taxon>
        <taxon>Ecdysozoa</taxon>
        <taxon>Arthropoda</taxon>
        <taxon>Hexapoda</taxon>
        <taxon>Insecta</taxon>
        <taxon>Pterygota</taxon>
        <taxon>Neoptera</taxon>
        <taxon>Endopterygota</taxon>
        <taxon>Coleoptera</taxon>
        <taxon>Polyphaga</taxon>
        <taxon>Scarabaeiformia</taxon>
        <taxon>Scarabaeidae</taxon>
        <taxon>Rutelinae</taxon>
        <taxon>Popillia</taxon>
    </lineage>
</organism>
<protein>
    <submittedName>
        <fullName evidence="1">Uncharacterized protein</fullName>
    </submittedName>
</protein>
<name>A0AAW1JYR0_POPJA</name>
<dbReference type="PANTHER" id="PTHR10773:SF19">
    <property type="match status" value="1"/>
</dbReference>
<gene>
    <name evidence="1" type="ORF">QE152_g26443</name>
</gene>